<dbReference type="GO" id="GO:0016567">
    <property type="term" value="P:protein ubiquitination"/>
    <property type="evidence" value="ECO:0000318"/>
    <property type="project" value="GO_Central"/>
</dbReference>
<dbReference type="PANTHER" id="PTHR15710:SF73">
    <property type="entry name" value="RING-TYPE DOMAIN-CONTAINING PROTEIN"/>
    <property type="match status" value="1"/>
</dbReference>
<dbReference type="Pfam" id="PF12678">
    <property type="entry name" value="zf-rbx1"/>
    <property type="match status" value="1"/>
</dbReference>
<evidence type="ECO:0000313" key="9">
    <source>
        <dbReference type="EMBL" id="KXG29489.2"/>
    </source>
</evidence>
<dbReference type="AlphaFoldDB" id="A0A194YMP5"/>
<feature type="domain" description="RING-type" evidence="8">
    <location>
        <begin position="60"/>
        <end position="117"/>
    </location>
</feature>
<comment type="pathway">
    <text evidence="1">Protein modification; protein ubiquitination.</text>
</comment>
<evidence type="ECO:0000259" key="8">
    <source>
        <dbReference type="PROSITE" id="PS50089"/>
    </source>
</evidence>
<dbReference type="SUPFAM" id="SSF57850">
    <property type="entry name" value="RING/U-box"/>
    <property type="match status" value="1"/>
</dbReference>
<dbReference type="InParanoid" id="A0A194YMP5"/>
<feature type="region of interest" description="Disordered" evidence="7">
    <location>
        <begin position="119"/>
        <end position="141"/>
    </location>
</feature>
<dbReference type="InterPro" id="IPR024766">
    <property type="entry name" value="Znf_RING_H2"/>
</dbReference>
<name>A0A194YMP5_SORBI</name>
<dbReference type="GO" id="GO:0061630">
    <property type="term" value="F:ubiquitin protein ligase activity"/>
    <property type="evidence" value="ECO:0000318"/>
    <property type="project" value="GO_Central"/>
</dbReference>
<dbReference type="GO" id="GO:0008270">
    <property type="term" value="F:zinc ion binding"/>
    <property type="evidence" value="ECO:0007669"/>
    <property type="project" value="UniProtKB-KW"/>
</dbReference>
<evidence type="ECO:0000256" key="7">
    <source>
        <dbReference type="SAM" id="MobiDB-lite"/>
    </source>
</evidence>
<reference evidence="10" key="2">
    <citation type="journal article" date="2018" name="Plant J.">
        <title>The Sorghum bicolor reference genome: improved assembly, gene annotations, a transcriptome atlas, and signatures of genome organization.</title>
        <authorList>
            <person name="McCormick R.F."/>
            <person name="Truong S.K."/>
            <person name="Sreedasyam A."/>
            <person name="Jenkins J."/>
            <person name="Shu S."/>
            <person name="Sims D."/>
            <person name="Kennedy M."/>
            <person name="Amirebrahimi M."/>
            <person name="Weers B.D."/>
            <person name="McKinley B."/>
            <person name="Mattison A."/>
            <person name="Morishige D.T."/>
            <person name="Grimwood J."/>
            <person name="Schmutz J."/>
            <person name="Mullet J.E."/>
        </authorList>
    </citation>
    <scope>NUCLEOTIDE SEQUENCE [LARGE SCALE GENOMIC DNA]</scope>
    <source>
        <strain evidence="10">cv. BTx623</strain>
    </source>
</reference>
<dbReference type="Proteomes" id="UP000000768">
    <property type="component" value="Chromosome 4"/>
</dbReference>
<protein>
    <recommendedName>
        <fullName evidence="8">RING-type domain-containing protein</fullName>
    </recommendedName>
</protein>
<evidence type="ECO:0000256" key="1">
    <source>
        <dbReference type="ARBA" id="ARBA00004906"/>
    </source>
</evidence>
<dbReference type="PANTHER" id="PTHR15710">
    <property type="entry name" value="E3 UBIQUITIN-PROTEIN LIGASE PRAJA"/>
    <property type="match status" value="1"/>
</dbReference>
<dbReference type="Gene3D" id="3.30.40.10">
    <property type="entry name" value="Zinc/RING finger domain, C3HC4 (zinc finger)"/>
    <property type="match status" value="1"/>
</dbReference>
<evidence type="ECO:0000256" key="4">
    <source>
        <dbReference type="ARBA" id="ARBA00022786"/>
    </source>
</evidence>
<evidence type="ECO:0000256" key="6">
    <source>
        <dbReference type="PROSITE-ProRule" id="PRU00175"/>
    </source>
</evidence>
<dbReference type="PROSITE" id="PS50089">
    <property type="entry name" value="ZF_RING_2"/>
    <property type="match status" value="1"/>
</dbReference>
<evidence type="ECO:0000256" key="2">
    <source>
        <dbReference type="ARBA" id="ARBA00022723"/>
    </source>
</evidence>
<dbReference type="Gramene" id="KXG29489">
    <property type="protein sequence ID" value="KXG29489"/>
    <property type="gene ID" value="SORBI_3004G043301"/>
</dbReference>
<keyword evidence="4" id="KW-0833">Ubl conjugation pathway</keyword>
<sequence>MAPTPTPIHIDRRRQQSIDPTISKRARIPASSKAILGLKEVVLLTTTTAGTTDDDDDDNCAICLKPLADPADHDKEEPTAADVDNITKLRAMPCFHTFHQHCIFEWLRRSAACPLCRRQLPTTDDDDDDDDDDYDDDDNDD</sequence>
<dbReference type="EMBL" id="CM000763">
    <property type="protein sequence ID" value="KXG29489.2"/>
    <property type="molecule type" value="Genomic_DNA"/>
</dbReference>
<dbReference type="InterPro" id="IPR013083">
    <property type="entry name" value="Znf_RING/FYVE/PHD"/>
</dbReference>
<feature type="compositionally biased region" description="Acidic residues" evidence="7">
    <location>
        <begin position="123"/>
        <end position="141"/>
    </location>
</feature>
<keyword evidence="10" id="KW-1185">Reference proteome</keyword>
<keyword evidence="2" id="KW-0479">Metal-binding</keyword>
<keyword evidence="3 6" id="KW-0863">Zinc-finger</keyword>
<organism evidence="9 10">
    <name type="scientific">Sorghum bicolor</name>
    <name type="common">Sorghum</name>
    <name type="synonym">Sorghum vulgare</name>
    <dbReference type="NCBI Taxonomy" id="4558"/>
    <lineage>
        <taxon>Eukaryota</taxon>
        <taxon>Viridiplantae</taxon>
        <taxon>Streptophyta</taxon>
        <taxon>Embryophyta</taxon>
        <taxon>Tracheophyta</taxon>
        <taxon>Spermatophyta</taxon>
        <taxon>Magnoliopsida</taxon>
        <taxon>Liliopsida</taxon>
        <taxon>Poales</taxon>
        <taxon>Poaceae</taxon>
        <taxon>PACMAD clade</taxon>
        <taxon>Panicoideae</taxon>
        <taxon>Andropogonodae</taxon>
        <taxon>Andropogoneae</taxon>
        <taxon>Sorghinae</taxon>
        <taxon>Sorghum</taxon>
    </lineage>
</organism>
<gene>
    <name evidence="9" type="ORF">SORBI_3004G043301</name>
</gene>
<dbReference type="InterPro" id="IPR001841">
    <property type="entry name" value="Znf_RING"/>
</dbReference>
<dbReference type="OMA" id="DVEIMTR"/>
<evidence type="ECO:0000256" key="3">
    <source>
        <dbReference type="ARBA" id="ARBA00022771"/>
    </source>
</evidence>
<dbReference type="SMART" id="SM00184">
    <property type="entry name" value="RING"/>
    <property type="match status" value="1"/>
</dbReference>
<reference evidence="9 10" key="1">
    <citation type="journal article" date="2009" name="Nature">
        <title>The Sorghum bicolor genome and the diversification of grasses.</title>
        <authorList>
            <person name="Paterson A.H."/>
            <person name="Bowers J.E."/>
            <person name="Bruggmann R."/>
            <person name="Dubchak I."/>
            <person name="Grimwood J."/>
            <person name="Gundlach H."/>
            <person name="Haberer G."/>
            <person name="Hellsten U."/>
            <person name="Mitros T."/>
            <person name="Poliakov A."/>
            <person name="Schmutz J."/>
            <person name="Spannagl M."/>
            <person name="Tang H."/>
            <person name="Wang X."/>
            <person name="Wicker T."/>
            <person name="Bharti A.K."/>
            <person name="Chapman J."/>
            <person name="Feltus F.A."/>
            <person name="Gowik U."/>
            <person name="Grigoriev I.V."/>
            <person name="Lyons E."/>
            <person name="Maher C.A."/>
            <person name="Martis M."/>
            <person name="Narechania A."/>
            <person name="Otillar R.P."/>
            <person name="Penning B.W."/>
            <person name="Salamov A.A."/>
            <person name="Wang Y."/>
            <person name="Zhang L."/>
            <person name="Carpita N.C."/>
            <person name="Freeling M."/>
            <person name="Gingle A.R."/>
            <person name="Hash C.T."/>
            <person name="Keller B."/>
            <person name="Klein P."/>
            <person name="Kresovich S."/>
            <person name="McCann M.C."/>
            <person name="Ming R."/>
            <person name="Peterson D.G."/>
            <person name="Mehboob-ur-Rahman"/>
            <person name="Ware D."/>
            <person name="Westhoff P."/>
            <person name="Mayer K.F."/>
            <person name="Messing J."/>
            <person name="Rokhsar D.S."/>
        </authorList>
    </citation>
    <scope>NUCLEOTIDE SEQUENCE [LARGE SCALE GENOMIC DNA]</scope>
    <source>
        <strain evidence="10">cv. BTx623</strain>
    </source>
</reference>
<evidence type="ECO:0000313" key="10">
    <source>
        <dbReference type="Proteomes" id="UP000000768"/>
    </source>
</evidence>
<evidence type="ECO:0000256" key="5">
    <source>
        <dbReference type="ARBA" id="ARBA00022833"/>
    </source>
</evidence>
<keyword evidence="5" id="KW-0862">Zinc</keyword>
<dbReference type="GO" id="GO:0005737">
    <property type="term" value="C:cytoplasm"/>
    <property type="evidence" value="ECO:0000318"/>
    <property type="project" value="GO_Central"/>
</dbReference>
<proteinExistence type="predicted"/>
<accession>A0A194YMP5</accession>
<feature type="region of interest" description="Disordered" evidence="7">
    <location>
        <begin position="1"/>
        <end position="24"/>
    </location>
</feature>